<dbReference type="AlphaFoldDB" id="A0AAN9Y9I2"/>
<accession>A0AAN9Y9I2</accession>
<protein>
    <submittedName>
        <fullName evidence="2">Uncharacterized protein</fullName>
    </submittedName>
</protein>
<dbReference type="EMBL" id="JBBCAQ010000004">
    <property type="protein sequence ID" value="KAK7604101.1"/>
    <property type="molecule type" value="Genomic_DNA"/>
</dbReference>
<evidence type="ECO:0000313" key="3">
    <source>
        <dbReference type="Proteomes" id="UP001367676"/>
    </source>
</evidence>
<feature type="coiled-coil region" evidence="1">
    <location>
        <begin position="131"/>
        <end position="165"/>
    </location>
</feature>
<name>A0AAN9Y9I2_9HEMI</name>
<organism evidence="2 3">
    <name type="scientific">Parthenolecanium corni</name>
    <dbReference type="NCBI Taxonomy" id="536013"/>
    <lineage>
        <taxon>Eukaryota</taxon>
        <taxon>Metazoa</taxon>
        <taxon>Ecdysozoa</taxon>
        <taxon>Arthropoda</taxon>
        <taxon>Hexapoda</taxon>
        <taxon>Insecta</taxon>
        <taxon>Pterygota</taxon>
        <taxon>Neoptera</taxon>
        <taxon>Paraneoptera</taxon>
        <taxon>Hemiptera</taxon>
        <taxon>Sternorrhyncha</taxon>
        <taxon>Coccoidea</taxon>
        <taxon>Coccidae</taxon>
        <taxon>Parthenolecanium</taxon>
    </lineage>
</organism>
<dbReference type="PANTHER" id="PTHR21974">
    <property type="entry name" value="RE15880P"/>
    <property type="match status" value="1"/>
</dbReference>
<sequence length="374" mass="43175">MGCAPSSQTRREKLIGTELNIMDAYIRVEREIWQEEQQAPASALTHAVSKLEKITSDLERITADITQSQNYTFNHILNKIYNVDSESLEDIDNSIKSVMTELRVTNDSRLAAEHEEFIANLNRKALKCRHVYLLTRRKKEIEEEAAEMSEKVQNLQKLYEQQNTILHEIFGSAEQSRTESELDRLRNYRDTLYNGELAWQDAIRLTQSAVIFSQVGFNSWQTISVTSNEDSRFKLATETRNAIQEAALLIQLAQSMLPAVQFPYCTHREISALFQVIKYLYTDMQIPERYEHAKEVYRSFQKRTAALSKWLKELMDSTIHKDIEEVNAKISTLVTKLNSERTIQMKKKIPNASLPNGILAAESLESLNSLHIRK</sequence>
<dbReference type="PANTHER" id="PTHR21974:SF2">
    <property type="entry name" value="RE15880P"/>
    <property type="match status" value="1"/>
</dbReference>
<keyword evidence="1" id="KW-0175">Coiled coil</keyword>
<dbReference type="GO" id="GO:0005929">
    <property type="term" value="C:cilium"/>
    <property type="evidence" value="ECO:0007669"/>
    <property type="project" value="TreeGrafter"/>
</dbReference>
<proteinExistence type="predicted"/>
<dbReference type="Proteomes" id="UP001367676">
    <property type="component" value="Unassembled WGS sequence"/>
</dbReference>
<evidence type="ECO:0000313" key="2">
    <source>
        <dbReference type="EMBL" id="KAK7604101.1"/>
    </source>
</evidence>
<keyword evidence="3" id="KW-1185">Reference proteome</keyword>
<reference evidence="2 3" key="1">
    <citation type="submission" date="2024-03" db="EMBL/GenBank/DDBJ databases">
        <title>Adaptation during the transition from Ophiocordyceps entomopathogen to insect associate is accompanied by gene loss and intensified selection.</title>
        <authorList>
            <person name="Ward C.M."/>
            <person name="Onetto C.A."/>
            <person name="Borneman A.R."/>
        </authorList>
    </citation>
    <scope>NUCLEOTIDE SEQUENCE [LARGE SCALE GENOMIC DNA]</scope>
    <source>
        <strain evidence="2">AWRI1</strain>
        <tissue evidence="2">Single Adult Female</tissue>
    </source>
</reference>
<gene>
    <name evidence="2" type="ORF">V9T40_004374</name>
</gene>
<evidence type="ECO:0000256" key="1">
    <source>
        <dbReference type="SAM" id="Coils"/>
    </source>
</evidence>
<comment type="caution">
    <text evidence="2">The sequence shown here is derived from an EMBL/GenBank/DDBJ whole genome shotgun (WGS) entry which is preliminary data.</text>
</comment>